<evidence type="ECO:0000259" key="5">
    <source>
        <dbReference type="PROSITE" id="PS50865"/>
    </source>
</evidence>
<organism evidence="6 7">
    <name type="scientific">Schizopora paradoxa</name>
    <dbReference type="NCBI Taxonomy" id="27342"/>
    <lineage>
        <taxon>Eukaryota</taxon>
        <taxon>Fungi</taxon>
        <taxon>Dikarya</taxon>
        <taxon>Basidiomycota</taxon>
        <taxon>Agaricomycotina</taxon>
        <taxon>Agaricomycetes</taxon>
        <taxon>Hymenochaetales</taxon>
        <taxon>Schizoporaceae</taxon>
        <taxon>Schizopora</taxon>
    </lineage>
</organism>
<accession>A0A0H2RBQ1</accession>
<sequence length="683" mass="78320">MWRNRGARKRSGGIRGSQNDGLYARLGEEESAPVQVVSVEELIKMAKTDMRALTAISENISSFSAKLQAEAFDVFCHHLQTPVEELLCEKDDPYDRIMDSIKAIRELHCSFFERNPVSKQRFADCWPNIFQWLKVLLKVRDIYDQESLFSGAVGEIYNICLDACPSIFEEDEVLEFAVRAWIGIDHSDREDNYTARPLLACLGICSKERKEEGYGYRRAMQALHACDITEDDLVDKIISRINREIRQPASMNTMKVLNLSELMKNLLCLGQLPRAALEPSAARCFVAALKTMLDVEKPSPKHLQTADDVLRIICVSLSYQIISYAMYVAEEGILSLLPRISSFESGSKDDPEIECSSMASELLKQMLLGLSCDYEMIDICQKEMEKFYLSDLRLKAMLKASPKSLKDIWEAFENALLKNVVLLDLFRKGYAKEVSICANRDCRKRALREKFKKCAGCFFALYCSRSCQMADWKSHRNGCKAIGKKALNILHDRCNRLPRRMIALHVNRHWDTIIRLSRKKKIPLKDVAIRIDCNEYPFQMQMLDCHKLLDYKDDKPHLAMAANELLRQSEGERRDWVLVILRTLDMEYPCLVNINEKWTRNVLDPRSIKAEDYEPASFVDEDGNAIACGKVDTLCAGIRFARKFAAEMGKTVWDGDVIHRAACEAFVEYECKFFEDELSRCFG</sequence>
<protein>
    <recommendedName>
        <fullName evidence="5">MYND-type domain-containing protein</fullName>
    </recommendedName>
</protein>
<keyword evidence="2 4" id="KW-0863">Zinc-finger</keyword>
<evidence type="ECO:0000313" key="7">
    <source>
        <dbReference type="Proteomes" id="UP000053477"/>
    </source>
</evidence>
<evidence type="ECO:0000256" key="3">
    <source>
        <dbReference type="ARBA" id="ARBA00022833"/>
    </source>
</evidence>
<dbReference type="STRING" id="27342.A0A0H2RBQ1"/>
<dbReference type="EMBL" id="KQ086074">
    <property type="protein sequence ID" value="KLO08877.1"/>
    <property type="molecule type" value="Genomic_DNA"/>
</dbReference>
<dbReference type="InParanoid" id="A0A0H2RBQ1"/>
<evidence type="ECO:0000256" key="2">
    <source>
        <dbReference type="ARBA" id="ARBA00022771"/>
    </source>
</evidence>
<keyword evidence="3" id="KW-0862">Zinc</keyword>
<reference evidence="6 7" key="1">
    <citation type="submission" date="2015-04" db="EMBL/GenBank/DDBJ databases">
        <title>Complete genome sequence of Schizopora paradoxa KUC8140, a cosmopolitan wood degrader in East Asia.</title>
        <authorList>
            <consortium name="DOE Joint Genome Institute"/>
            <person name="Min B."/>
            <person name="Park H."/>
            <person name="Jang Y."/>
            <person name="Kim J.-J."/>
            <person name="Kim K.H."/>
            <person name="Pangilinan J."/>
            <person name="Lipzen A."/>
            <person name="Riley R."/>
            <person name="Grigoriev I.V."/>
            <person name="Spatafora J.W."/>
            <person name="Choi I.-G."/>
        </authorList>
    </citation>
    <scope>NUCLEOTIDE SEQUENCE [LARGE SCALE GENOMIC DNA]</scope>
    <source>
        <strain evidence="6 7">KUC8140</strain>
    </source>
</reference>
<feature type="domain" description="MYND-type" evidence="5">
    <location>
        <begin position="439"/>
        <end position="479"/>
    </location>
</feature>
<evidence type="ECO:0000256" key="4">
    <source>
        <dbReference type="PROSITE-ProRule" id="PRU00134"/>
    </source>
</evidence>
<evidence type="ECO:0000256" key="1">
    <source>
        <dbReference type="ARBA" id="ARBA00022723"/>
    </source>
</evidence>
<evidence type="ECO:0000313" key="6">
    <source>
        <dbReference type="EMBL" id="KLO08877.1"/>
    </source>
</evidence>
<keyword evidence="1" id="KW-0479">Metal-binding</keyword>
<dbReference type="Gene3D" id="6.10.140.2220">
    <property type="match status" value="1"/>
</dbReference>
<dbReference type="Proteomes" id="UP000053477">
    <property type="component" value="Unassembled WGS sequence"/>
</dbReference>
<keyword evidence="7" id="KW-1185">Reference proteome</keyword>
<dbReference type="Pfam" id="PF01753">
    <property type="entry name" value="zf-MYND"/>
    <property type="match status" value="1"/>
</dbReference>
<dbReference type="SUPFAM" id="SSF144232">
    <property type="entry name" value="HIT/MYND zinc finger-like"/>
    <property type="match status" value="1"/>
</dbReference>
<gene>
    <name evidence="6" type="ORF">SCHPADRAFT_931536</name>
</gene>
<dbReference type="GO" id="GO:0008270">
    <property type="term" value="F:zinc ion binding"/>
    <property type="evidence" value="ECO:0007669"/>
    <property type="project" value="UniProtKB-KW"/>
</dbReference>
<name>A0A0H2RBQ1_9AGAM</name>
<proteinExistence type="predicted"/>
<dbReference type="AlphaFoldDB" id="A0A0H2RBQ1"/>
<dbReference type="InterPro" id="IPR002893">
    <property type="entry name" value="Znf_MYND"/>
</dbReference>
<dbReference type="PROSITE" id="PS50865">
    <property type="entry name" value="ZF_MYND_2"/>
    <property type="match status" value="1"/>
</dbReference>
<dbReference type="OrthoDB" id="432970at2759"/>